<evidence type="ECO:0000256" key="4">
    <source>
        <dbReference type="ARBA" id="ARBA00022475"/>
    </source>
</evidence>
<keyword evidence="9" id="KW-0418">Kinase</keyword>
<dbReference type="SMART" id="SM00388">
    <property type="entry name" value="HisKA"/>
    <property type="match status" value="1"/>
</dbReference>
<organism evidence="17">
    <name type="scientific">Paenibacillus sp. BIHB 4019</name>
    <dbReference type="NCBI Taxonomy" id="1870819"/>
    <lineage>
        <taxon>Bacteria</taxon>
        <taxon>Bacillati</taxon>
        <taxon>Bacillota</taxon>
        <taxon>Bacilli</taxon>
        <taxon>Bacillales</taxon>
        <taxon>Paenibacillaceae</taxon>
        <taxon>Paenibacillus</taxon>
    </lineage>
</organism>
<keyword evidence="6" id="KW-0808">Transferase</keyword>
<dbReference type="InterPro" id="IPR003594">
    <property type="entry name" value="HATPase_dom"/>
</dbReference>
<keyword evidence="8" id="KW-0547">Nucleotide-binding</keyword>
<evidence type="ECO:0000256" key="3">
    <source>
        <dbReference type="ARBA" id="ARBA00012438"/>
    </source>
</evidence>
<dbReference type="PANTHER" id="PTHR45436">
    <property type="entry name" value="SENSOR HISTIDINE KINASE YKOH"/>
    <property type="match status" value="1"/>
</dbReference>
<evidence type="ECO:0000256" key="14">
    <source>
        <dbReference type="SAM" id="Phobius"/>
    </source>
</evidence>
<dbReference type="InterPro" id="IPR005467">
    <property type="entry name" value="His_kinase_dom"/>
</dbReference>
<evidence type="ECO:0000256" key="9">
    <source>
        <dbReference type="ARBA" id="ARBA00022777"/>
    </source>
</evidence>
<gene>
    <name evidence="17" type="ORF">BBD42_21235</name>
</gene>
<evidence type="ECO:0000256" key="7">
    <source>
        <dbReference type="ARBA" id="ARBA00022692"/>
    </source>
</evidence>
<dbReference type="SMART" id="SM00387">
    <property type="entry name" value="HATPase_c"/>
    <property type="match status" value="1"/>
</dbReference>
<dbReference type="SMART" id="SM00304">
    <property type="entry name" value="HAMP"/>
    <property type="match status" value="1"/>
</dbReference>
<evidence type="ECO:0000256" key="5">
    <source>
        <dbReference type="ARBA" id="ARBA00022553"/>
    </source>
</evidence>
<dbReference type="RefSeq" id="WP_099519814.1">
    <property type="nucleotide sequence ID" value="NZ_CP016808.1"/>
</dbReference>
<comment type="subcellular location">
    <subcellularLocation>
        <location evidence="2">Cell membrane</location>
        <topology evidence="2">Multi-pass membrane protein</topology>
    </subcellularLocation>
</comment>
<evidence type="ECO:0000256" key="10">
    <source>
        <dbReference type="ARBA" id="ARBA00022840"/>
    </source>
</evidence>
<dbReference type="InterPro" id="IPR036097">
    <property type="entry name" value="HisK_dim/P_sf"/>
</dbReference>
<dbReference type="InterPro" id="IPR036890">
    <property type="entry name" value="HATPase_C_sf"/>
</dbReference>
<evidence type="ECO:0000256" key="8">
    <source>
        <dbReference type="ARBA" id="ARBA00022741"/>
    </source>
</evidence>
<dbReference type="Pfam" id="PF00672">
    <property type="entry name" value="HAMP"/>
    <property type="match status" value="1"/>
</dbReference>
<keyword evidence="10" id="KW-0067">ATP-binding</keyword>
<evidence type="ECO:0000313" key="17">
    <source>
        <dbReference type="EMBL" id="ANY68708.1"/>
    </source>
</evidence>
<keyword evidence="5" id="KW-0597">Phosphoprotein</keyword>
<proteinExistence type="predicted"/>
<evidence type="ECO:0000256" key="13">
    <source>
        <dbReference type="ARBA" id="ARBA00023136"/>
    </source>
</evidence>
<dbReference type="GO" id="GO:0005886">
    <property type="term" value="C:plasma membrane"/>
    <property type="evidence" value="ECO:0007669"/>
    <property type="project" value="UniProtKB-SubCell"/>
</dbReference>
<keyword evidence="13 14" id="KW-0472">Membrane</keyword>
<accession>A0A1B2DLW8</accession>
<feature type="domain" description="Histidine kinase" evidence="15">
    <location>
        <begin position="252"/>
        <end position="469"/>
    </location>
</feature>
<comment type="catalytic activity">
    <reaction evidence="1">
        <text>ATP + protein L-histidine = ADP + protein N-phospho-L-histidine.</text>
        <dbReference type="EC" id="2.7.13.3"/>
    </reaction>
</comment>
<evidence type="ECO:0000259" key="16">
    <source>
        <dbReference type="PROSITE" id="PS50885"/>
    </source>
</evidence>
<dbReference type="Gene3D" id="1.10.287.130">
    <property type="match status" value="1"/>
</dbReference>
<dbReference type="InterPro" id="IPR003660">
    <property type="entry name" value="HAMP_dom"/>
</dbReference>
<dbReference type="Gene3D" id="6.10.340.10">
    <property type="match status" value="1"/>
</dbReference>
<dbReference type="InterPro" id="IPR003661">
    <property type="entry name" value="HisK_dim/P_dom"/>
</dbReference>
<dbReference type="CDD" id="cd00075">
    <property type="entry name" value="HATPase"/>
    <property type="match status" value="1"/>
</dbReference>
<dbReference type="GO" id="GO:0005524">
    <property type="term" value="F:ATP binding"/>
    <property type="evidence" value="ECO:0007669"/>
    <property type="project" value="UniProtKB-KW"/>
</dbReference>
<feature type="transmembrane region" description="Helical" evidence="14">
    <location>
        <begin position="168"/>
        <end position="189"/>
    </location>
</feature>
<dbReference type="InterPro" id="IPR004358">
    <property type="entry name" value="Sig_transdc_His_kin-like_C"/>
</dbReference>
<dbReference type="Pfam" id="PF00512">
    <property type="entry name" value="HisKA"/>
    <property type="match status" value="1"/>
</dbReference>
<evidence type="ECO:0000259" key="15">
    <source>
        <dbReference type="PROSITE" id="PS50109"/>
    </source>
</evidence>
<reference evidence="17" key="1">
    <citation type="submission" date="2016-08" db="EMBL/GenBank/DDBJ databases">
        <title>Complete Genome Seqeunce of Paenibacillus sp. BIHB 4019 from tea rhizoplane.</title>
        <authorList>
            <person name="Thakur R."/>
            <person name="Swarnkar M.K."/>
            <person name="Gulati A."/>
        </authorList>
    </citation>
    <scope>NUCLEOTIDE SEQUENCE [LARGE SCALE GENOMIC DNA]</scope>
    <source>
        <strain evidence="17">BIHB4019</strain>
    </source>
</reference>
<dbReference type="CDD" id="cd06225">
    <property type="entry name" value="HAMP"/>
    <property type="match status" value="1"/>
</dbReference>
<dbReference type="InterPro" id="IPR050428">
    <property type="entry name" value="TCS_sensor_his_kinase"/>
</dbReference>
<dbReference type="EMBL" id="CP016808">
    <property type="protein sequence ID" value="ANY68708.1"/>
    <property type="molecule type" value="Genomic_DNA"/>
</dbReference>
<keyword evidence="11 14" id="KW-1133">Transmembrane helix</keyword>
<dbReference type="SUPFAM" id="SSF47384">
    <property type="entry name" value="Homodimeric domain of signal transducing histidine kinase"/>
    <property type="match status" value="1"/>
</dbReference>
<dbReference type="Pfam" id="PF02518">
    <property type="entry name" value="HATPase_c"/>
    <property type="match status" value="1"/>
</dbReference>
<dbReference type="AlphaFoldDB" id="A0A1B2DLW8"/>
<evidence type="ECO:0000256" key="11">
    <source>
        <dbReference type="ARBA" id="ARBA00022989"/>
    </source>
</evidence>
<keyword evidence="7 14" id="KW-0812">Transmembrane</keyword>
<dbReference type="CDD" id="cd00082">
    <property type="entry name" value="HisKA"/>
    <property type="match status" value="1"/>
</dbReference>
<dbReference type="SUPFAM" id="SSF55874">
    <property type="entry name" value="ATPase domain of HSP90 chaperone/DNA topoisomerase II/histidine kinase"/>
    <property type="match status" value="1"/>
</dbReference>
<feature type="domain" description="HAMP" evidence="16">
    <location>
        <begin position="191"/>
        <end position="244"/>
    </location>
</feature>
<keyword evidence="12" id="KW-0902">Two-component regulatory system</keyword>
<dbReference type="Gene3D" id="3.30.565.10">
    <property type="entry name" value="Histidine kinase-like ATPase, C-terminal domain"/>
    <property type="match status" value="1"/>
</dbReference>
<name>A0A1B2DLW8_9BACL</name>
<evidence type="ECO:0000256" key="6">
    <source>
        <dbReference type="ARBA" id="ARBA00022679"/>
    </source>
</evidence>
<sequence length="469" mass="52601">MPTPNNRRQTLLSRWTFRYVLTLFIGLLIIGLVSIFWIRQETLHERKQNLKAFAQVASQYVSQESGQIVIPGHFYEWIDRTQRRYSLPGQFSLRVFDHNGTAIFIKQGPRDRDAAPPLPPLSGELNVTLSDDQYTLTTPIWGKNKEEPIGSVAISYDYKELVHVNQNYGLIGSLLLGSGLLGWLIIYFLSRNLRRPIKQLAEALNQMEAGNYQVVVPNPVKEKEIHDLLVSFQTMAARLGTLEELRTELLAGVTHELKTPISSIHGLIHAVRDQVVAEEEAEEFLEISLQQTRRLQHMVTDLLDFNAFASGKISVRQDTLDLGKLVGEIVYQWGLLDPVEGLELSADIPNGAFLAVGDASRIQQIIVNLLNNSRQALQGQGFIHVSLSQFPAGSYEIIVQDNGPGISEEEQKNIFERYFRGERKKLAVGGLGLGLTYSRMLAIAMGGQLNLKHSTPQGTTFQLLLPKQP</sequence>
<dbReference type="PRINTS" id="PR00344">
    <property type="entry name" value="BCTRLSENSOR"/>
</dbReference>
<evidence type="ECO:0000256" key="2">
    <source>
        <dbReference type="ARBA" id="ARBA00004651"/>
    </source>
</evidence>
<evidence type="ECO:0000256" key="12">
    <source>
        <dbReference type="ARBA" id="ARBA00023012"/>
    </source>
</evidence>
<evidence type="ECO:0000256" key="1">
    <source>
        <dbReference type="ARBA" id="ARBA00000085"/>
    </source>
</evidence>
<dbReference type="PROSITE" id="PS50109">
    <property type="entry name" value="HIS_KIN"/>
    <property type="match status" value="1"/>
</dbReference>
<protein>
    <recommendedName>
        <fullName evidence="3">histidine kinase</fullName>
        <ecNumber evidence="3">2.7.13.3</ecNumber>
    </recommendedName>
</protein>
<keyword evidence="4" id="KW-1003">Cell membrane</keyword>
<feature type="transmembrane region" description="Helical" evidence="14">
    <location>
        <begin position="20"/>
        <end position="38"/>
    </location>
</feature>
<dbReference type="SUPFAM" id="SSF158472">
    <property type="entry name" value="HAMP domain-like"/>
    <property type="match status" value="1"/>
</dbReference>
<dbReference type="PANTHER" id="PTHR45436:SF5">
    <property type="entry name" value="SENSOR HISTIDINE KINASE TRCS"/>
    <property type="match status" value="1"/>
</dbReference>
<dbReference type="GO" id="GO:0000155">
    <property type="term" value="F:phosphorelay sensor kinase activity"/>
    <property type="evidence" value="ECO:0007669"/>
    <property type="project" value="InterPro"/>
</dbReference>
<dbReference type="PROSITE" id="PS50885">
    <property type="entry name" value="HAMP"/>
    <property type="match status" value="1"/>
</dbReference>
<dbReference type="EC" id="2.7.13.3" evidence="3"/>